<keyword evidence="5" id="KW-0539">Nucleus</keyword>
<name>A0AAN6UV24_9PEZI</name>
<dbReference type="EMBL" id="MU853658">
    <property type="protein sequence ID" value="KAK4139559.1"/>
    <property type="molecule type" value="Genomic_DNA"/>
</dbReference>
<keyword evidence="9" id="KW-1185">Reference proteome</keyword>
<evidence type="ECO:0000313" key="9">
    <source>
        <dbReference type="Proteomes" id="UP001302676"/>
    </source>
</evidence>
<reference evidence="8" key="2">
    <citation type="submission" date="2023-05" db="EMBL/GenBank/DDBJ databases">
        <authorList>
            <consortium name="Lawrence Berkeley National Laboratory"/>
            <person name="Steindorff A."/>
            <person name="Hensen N."/>
            <person name="Bonometti L."/>
            <person name="Westerberg I."/>
            <person name="Brannstrom I.O."/>
            <person name="Guillou S."/>
            <person name="Cros-Aarteil S."/>
            <person name="Calhoun S."/>
            <person name="Haridas S."/>
            <person name="Kuo A."/>
            <person name="Mondo S."/>
            <person name="Pangilinan J."/>
            <person name="Riley R."/>
            <person name="Labutti K."/>
            <person name="Andreopoulos B."/>
            <person name="Lipzen A."/>
            <person name="Chen C."/>
            <person name="Yanf M."/>
            <person name="Daum C."/>
            <person name="Ng V."/>
            <person name="Clum A."/>
            <person name="Ohm R."/>
            <person name="Martin F."/>
            <person name="Silar P."/>
            <person name="Natvig D."/>
            <person name="Lalanne C."/>
            <person name="Gautier V."/>
            <person name="Ament-Velasquez S.L."/>
            <person name="Kruys A."/>
            <person name="Hutchinson M.I."/>
            <person name="Powell A.J."/>
            <person name="Barry K."/>
            <person name="Miller A.N."/>
            <person name="Grigoriev I.V."/>
            <person name="Debuchy R."/>
            <person name="Gladieux P."/>
            <person name="Thoren M.H."/>
            <person name="Johannesson H."/>
        </authorList>
    </citation>
    <scope>NUCLEOTIDE SEQUENCE</scope>
    <source>
        <strain evidence="8">CBS 141.50</strain>
    </source>
</reference>
<keyword evidence="1" id="KW-0479">Metal-binding</keyword>
<dbReference type="PROSITE" id="PS50048">
    <property type="entry name" value="ZN2_CY6_FUNGAL_2"/>
    <property type="match status" value="1"/>
</dbReference>
<evidence type="ECO:0000256" key="3">
    <source>
        <dbReference type="ARBA" id="ARBA00023015"/>
    </source>
</evidence>
<evidence type="ECO:0000256" key="5">
    <source>
        <dbReference type="ARBA" id="ARBA00023242"/>
    </source>
</evidence>
<dbReference type="GeneID" id="87815218"/>
<feature type="region of interest" description="Disordered" evidence="6">
    <location>
        <begin position="43"/>
        <end position="66"/>
    </location>
</feature>
<dbReference type="SUPFAM" id="SSF57701">
    <property type="entry name" value="Zn2/Cys6 DNA-binding domain"/>
    <property type="match status" value="1"/>
</dbReference>
<gene>
    <name evidence="8" type="ORF">C8A04DRAFT_15755</name>
</gene>
<dbReference type="PANTHER" id="PTHR47660:SF3">
    <property type="entry name" value="FINGER DOMAIN PROTEIN, PUTATIVE (AFU_ORTHOLOGUE AFUA_4G03310)-RELATED"/>
    <property type="match status" value="1"/>
</dbReference>
<dbReference type="Proteomes" id="UP001302676">
    <property type="component" value="Unassembled WGS sequence"/>
</dbReference>
<evidence type="ECO:0000256" key="4">
    <source>
        <dbReference type="ARBA" id="ARBA00023163"/>
    </source>
</evidence>
<evidence type="ECO:0000256" key="1">
    <source>
        <dbReference type="ARBA" id="ARBA00022723"/>
    </source>
</evidence>
<dbReference type="PANTHER" id="PTHR47660">
    <property type="entry name" value="TRANSCRIPTION FACTOR WITH C2H2 AND ZN(2)-CYS(6) DNA BINDING DOMAIN (EUROFUNG)-RELATED-RELATED"/>
    <property type="match status" value="1"/>
</dbReference>
<keyword evidence="3" id="KW-0805">Transcription regulation</keyword>
<sequence length="390" mass="43759">MSLRRQSCDACYRERRRCDLAHPVCARCRQRNKDCTYLYPPPLRQSPEPDHSEAGGARRAVVRSKTFSRKRTAPCNILPPRSLGNLGRLQPVSNLPGYDHMSWVFDLLRESPLTFADRGETVFIHKALFQGGRLPGPLLTAFGISAGCASLNDHNRHILFQALDAQTNDLLLATPRASTANRWLLDDLARFQALVLYQIIRLFYGGVEQREVSERQAYAVRAQGLRLLRSADNTITDVEELEAQETQTAAVTEQTWEKWILAESIRRTVFIAFKLYTLYTAFRYGQCVETVALDMLPVSTRPARAWYSREFYDDREESPERAAGPGDDTTTASAFISSLGMIGRADLETFERIVLSAACKRAAAGMPGVPCNDGGDLRASSDIEWMRSGK</sequence>
<evidence type="ECO:0000256" key="2">
    <source>
        <dbReference type="ARBA" id="ARBA00022833"/>
    </source>
</evidence>
<dbReference type="Gene3D" id="4.10.240.10">
    <property type="entry name" value="Zn(2)-C6 fungal-type DNA-binding domain"/>
    <property type="match status" value="1"/>
</dbReference>
<comment type="caution">
    <text evidence="8">The sequence shown here is derived from an EMBL/GenBank/DDBJ whole genome shotgun (WGS) entry which is preliminary data.</text>
</comment>
<dbReference type="InterPro" id="IPR001138">
    <property type="entry name" value="Zn2Cys6_DnaBD"/>
</dbReference>
<feature type="domain" description="Zn(2)-C6 fungal-type" evidence="7">
    <location>
        <begin position="7"/>
        <end position="37"/>
    </location>
</feature>
<dbReference type="InterPro" id="IPR036864">
    <property type="entry name" value="Zn2-C6_fun-type_DNA-bd_sf"/>
</dbReference>
<dbReference type="AlphaFoldDB" id="A0AAN6UV24"/>
<evidence type="ECO:0000313" key="8">
    <source>
        <dbReference type="EMBL" id="KAK4139559.1"/>
    </source>
</evidence>
<keyword evidence="2" id="KW-0862">Zinc</keyword>
<keyword evidence="4" id="KW-0804">Transcription</keyword>
<accession>A0AAN6UV24</accession>
<dbReference type="Pfam" id="PF00172">
    <property type="entry name" value="Zn_clus"/>
    <property type="match status" value="1"/>
</dbReference>
<organism evidence="8 9">
    <name type="scientific">Dichotomopilus funicola</name>
    <dbReference type="NCBI Taxonomy" id="1934379"/>
    <lineage>
        <taxon>Eukaryota</taxon>
        <taxon>Fungi</taxon>
        <taxon>Dikarya</taxon>
        <taxon>Ascomycota</taxon>
        <taxon>Pezizomycotina</taxon>
        <taxon>Sordariomycetes</taxon>
        <taxon>Sordariomycetidae</taxon>
        <taxon>Sordariales</taxon>
        <taxon>Chaetomiaceae</taxon>
        <taxon>Dichotomopilus</taxon>
    </lineage>
</organism>
<evidence type="ECO:0000256" key="6">
    <source>
        <dbReference type="SAM" id="MobiDB-lite"/>
    </source>
</evidence>
<proteinExistence type="predicted"/>
<reference evidence="8" key="1">
    <citation type="journal article" date="2023" name="Mol. Phylogenet. Evol.">
        <title>Genome-scale phylogeny and comparative genomics of the fungal order Sordariales.</title>
        <authorList>
            <person name="Hensen N."/>
            <person name="Bonometti L."/>
            <person name="Westerberg I."/>
            <person name="Brannstrom I.O."/>
            <person name="Guillou S."/>
            <person name="Cros-Aarteil S."/>
            <person name="Calhoun S."/>
            <person name="Haridas S."/>
            <person name="Kuo A."/>
            <person name="Mondo S."/>
            <person name="Pangilinan J."/>
            <person name="Riley R."/>
            <person name="LaButti K."/>
            <person name="Andreopoulos B."/>
            <person name="Lipzen A."/>
            <person name="Chen C."/>
            <person name="Yan M."/>
            <person name="Daum C."/>
            <person name="Ng V."/>
            <person name="Clum A."/>
            <person name="Steindorff A."/>
            <person name="Ohm R.A."/>
            <person name="Martin F."/>
            <person name="Silar P."/>
            <person name="Natvig D.O."/>
            <person name="Lalanne C."/>
            <person name="Gautier V."/>
            <person name="Ament-Velasquez S.L."/>
            <person name="Kruys A."/>
            <person name="Hutchinson M.I."/>
            <person name="Powell A.J."/>
            <person name="Barry K."/>
            <person name="Miller A.N."/>
            <person name="Grigoriev I.V."/>
            <person name="Debuchy R."/>
            <person name="Gladieux P."/>
            <person name="Hiltunen Thoren M."/>
            <person name="Johannesson H."/>
        </authorList>
    </citation>
    <scope>NUCLEOTIDE SEQUENCE</scope>
    <source>
        <strain evidence="8">CBS 141.50</strain>
    </source>
</reference>
<dbReference type="SMART" id="SM00066">
    <property type="entry name" value="GAL4"/>
    <property type="match status" value="1"/>
</dbReference>
<dbReference type="CDD" id="cd00067">
    <property type="entry name" value="GAL4"/>
    <property type="match status" value="1"/>
</dbReference>
<protein>
    <recommendedName>
        <fullName evidence="7">Zn(2)-C6 fungal-type domain-containing protein</fullName>
    </recommendedName>
</protein>
<dbReference type="GO" id="GO:0008270">
    <property type="term" value="F:zinc ion binding"/>
    <property type="evidence" value="ECO:0007669"/>
    <property type="project" value="InterPro"/>
</dbReference>
<evidence type="ECO:0000259" key="7">
    <source>
        <dbReference type="PROSITE" id="PS50048"/>
    </source>
</evidence>
<dbReference type="RefSeq" id="XP_062632930.1">
    <property type="nucleotide sequence ID" value="XM_062778605.1"/>
</dbReference>
<dbReference type="GO" id="GO:0000981">
    <property type="term" value="F:DNA-binding transcription factor activity, RNA polymerase II-specific"/>
    <property type="evidence" value="ECO:0007669"/>
    <property type="project" value="InterPro"/>
</dbReference>